<name>A0A1W2FEI2_KIBAR</name>
<gene>
    <name evidence="3" type="ORF">SAMN05661093_06268</name>
</gene>
<organism evidence="3 4">
    <name type="scientific">Kibdelosporangium aridum</name>
    <dbReference type="NCBI Taxonomy" id="2030"/>
    <lineage>
        <taxon>Bacteria</taxon>
        <taxon>Bacillati</taxon>
        <taxon>Actinomycetota</taxon>
        <taxon>Actinomycetes</taxon>
        <taxon>Pseudonocardiales</taxon>
        <taxon>Pseudonocardiaceae</taxon>
        <taxon>Kibdelosporangium</taxon>
    </lineage>
</organism>
<dbReference type="InterPro" id="IPR057679">
    <property type="entry name" value="DUF7919"/>
</dbReference>
<dbReference type="RefSeq" id="WP_084430437.1">
    <property type="nucleotide sequence ID" value="NZ_FWXV01000006.1"/>
</dbReference>
<protein>
    <submittedName>
        <fullName evidence="3">Uncharacterized protein</fullName>
    </submittedName>
</protein>
<feature type="domain" description="DUF4240" evidence="1">
    <location>
        <begin position="130"/>
        <end position="200"/>
    </location>
</feature>
<dbReference type="Proteomes" id="UP000192674">
    <property type="component" value="Unassembled WGS sequence"/>
</dbReference>
<proteinExistence type="predicted"/>
<dbReference type="EMBL" id="FWXV01000006">
    <property type="protein sequence ID" value="SMD20194.1"/>
    <property type="molecule type" value="Genomic_DNA"/>
</dbReference>
<evidence type="ECO:0000259" key="1">
    <source>
        <dbReference type="Pfam" id="PF14024"/>
    </source>
</evidence>
<dbReference type="AlphaFoldDB" id="A0A1W2FEI2"/>
<keyword evidence="4" id="KW-1185">Reference proteome</keyword>
<feature type="domain" description="DUF7919" evidence="2">
    <location>
        <begin position="3"/>
        <end position="112"/>
    </location>
</feature>
<evidence type="ECO:0000313" key="3">
    <source>
        <dbReference type="EMBL" id="SMD20194.1"/>
    </source>
</evidence>
<dbReference type="Pfam" id="PF25535">
    <property type="entry name" value="DUF7919"/>
    <property type="match status" value="1"/>
</dbReference>
<dbReference type="Pfam" id="PF14024">
    <property type="entry name" value="DUF4240"/>
    <property type="match status" value="1"/>
</dbReference>
<sequence length="247" mass="27319">MAVYDDLSPYTYWTAEEGIEVADLNVGWLGAGEFPTGPVDPAFLAGLNVLAELPVNATRGTHDCPFCAQAWGNAEIHVLGPDRTIYGAPSLITHYVDAHGYLPPQPFVDAVLIRVRAFWDTIERFDPPAAQEAQFRMSLRWFMGKALTWSLWDAAEVINGGPVSKETFRDFRHWLVWQGSSTFTAAVCRPDTLAAISQIRNGLPLMDPICSITPLAPAEPEFYRVKGIARTQRFPNLTALREAPEGS</sequence>
<dbReference type="OrthoDB" id="5523878at2"/>
<accession>A0A1W2FEI2</accession>
<evidence type="ECO:0000259" key="2">
    <source>
        <dbReference type="Pfam" id="PF25535"/>
    </source>
</evidence>
<evidence type="ECO:0000313" key="4">
    <source>
        <dbReference type="Proteomes" id="UP000192674"/>
    </source>
</evidence>
<dbReference type="InterPro" id="IPR025334">
    <property type="entry name" value="DUF4240"/>
</dbReference>
<reference evidence="3 4" key="1">
    <citation type="submission" date="2017-04" db="EMBL/GenBank/DDBJ databases">
        <authorList>
            <person name="Afonso C.L."/>
            <person name="Miller P.J."/>
            <person name="Scott M.A."/>
            <person name="Spackman E."/>
            <person name="Goraichik I."/>
            <person name="Dimitrov K.M."/>
            <person name="Suarez D.L."/>
            <person name="Swayne D.E."/>
        </authorList>
    </citation>
    <scope>NUCLEOTIDE SEQUENCE [LARGE SCALE GENOMIC DNA]</scope>
    <source>
        <strain evidence="3 4">DSM 43828</strain>
    </source>
</reference>